<dbReference type="KEGG" id="aprs:BI364_00055"/>
<dbReference type="Proteomes" id="UP000095401">
    <property type="component" value="Chromosome"/>
</dbReference>
<evidence type="ECO:0000313" key="13">
    <source>
        <dbReference type="Proteomes" id="UP000095401"/>
    </source>
</evidence>
<comment type="pathway">
    <text evidence="3">Porphyrin-containing compound metabolism; protoheme biosynthesis.</text>
</comment>
<dbReference type="UniPathway" id="UPA00252"/>
<accession>A0A1D8IJI1</accession>
<evidence type="ECO:0000256" key="9">
    <source>
        <dbReference type="ARBA" id="ARBA00023244"/>
    </source>
</evidence>
<dbReference type="NCBIfam" id="TIGR00540">
    <property type="entry name" value="TPR_hemY_coli"/>
    <property type="match status" value="1"/>
</dbReference>
<keyword evidence="5" id="KW-0997">Cell inner membrane</keyword>
<dbReference type="GO" id="GO:0006779">
    <property type="term" value="P:porphyrin-containing compound biosynthetic process"/>
    <property type="evidence" value="ECO:0007669"/>
    <property type="project" value="UniProtKB-KW"/>
</dbReference>
<feature type="transmembrane region" description="Helical" evidence="10">
    <location>
        <begin position="39"/>
        <end position="59"/>
    </location>
</feature>
<dbReference type="RefSeq" id="WP_070077021.1">
    <property type="nucleotide sequence ID" value="NZ_CP017415.1"/>
</dbReference>
<sequence length="430" mass="48706">MRLLLVALLAMLATGAAVHWALRDPGYAVLAWGHWSVELSLVDLLVILVLCFILLYGLIRLLARVWRAPRDIASRLHLRRAERARRGLTRGLIELAEGRWKESERLLLRSVSGSQTPLLNFLAAARSAQMQQAYDRRDEYLRRALENNPNAQIAVELTQAELQLAHGQTEQALATLNHLREVAPDHAYVSKLLGRLYLQLNDWEALAKLLPKLRRTTAMSPERVEDLEIKVLSGLFARQTERVDLERLSAFWEALPRKSRQRPELISLYVDQLIALGAAESAERLLARSLNRLWSDALAARYGLLTPVDPARQLKQAESWLRTNPHSAALLLSLARISRAAQLWGKARSYYEASLAENPSGEAYLELGELLVQIGEGEVASDCYHRGLNLLIHGPHSLGRTHQPRLERDRYIRPQISERLVNDVDDIYTV</sequence>
<dbReference type="SUPFAM" id="SSF48452">
    <property type="entry name" value="TPR-like"/>
    <property type="match status" value="1"/>
</dbReference>
<keyword evidence="8 10" id="KW-0472">Membrane</keyword>
<dbReference type="GO" id="GO:0042168">
    <property type="term" value="P:heme metabolic process"/>
    <property type="evidence" value="ECO:0007669"/>
    <property type="project" value="InterPro"/>
</dbReference>
<evidence type="ECO:0000259" key="11">
    <source>
        <dbReference type="Pfam" id="PF07219"/>
    </source>
</evidence>
<organism evidence="12 13">
    <name type="scientific">Acidihalobacter yilgarnensis</name>
    <dbReference type="NCBI Taxonomy" id="2819280"/>
    <lineage>
        <taxon>Bacteria</taxon>
        <taxon>Pseudomonadati</taxon>
        <taxon>Pseudomonadota</taxon>
        <taxon>Gammaproteobacteria</taxon>
        <taxon>Chromatiales</taxon>
        <taxon>Ectothiorhodospiraceae</taxon>
        <taxon>Acidihalobacter</taxon>
    </lineage>
</organism>
<evidence type="ECO:0000256" key="8">
    <source>
        <dbReference type="ARBA" id="ARBA00023136"/>
    </source>
</evidence>
<proteinExistence type="predicted"/>
<dbReference type="InterPro" id="IPR005254">
    <property type="entry name" value="Heme_biosyn_assoc_TPR_pro"/>
</dbReference>
<dbReference type="InterPro" id="IPR010817">
    <property type="entry name" value="HemY_N"/>
</dbReference>
<evidence type="ECO:0000256" key="6">
    <source>
        <dbReference type="ARBA" id="ARBA00022692"/>
    </source>
</evidence>
<evidence type="ECO:0000256" key="10">
    <source>
        <dbReference type="SAM" id="Phobius"/>
    </source>
</evidence>
<evidence type="ECO:0000256" key="4">
    <source>
        <dbReference type="ARBA" id="ARBA00022475"/>
    </source>
</evidence>
<gene>
    <name evidence="12" type="ORF">BI364_00055</name>
</gene>
<comment type="function">
    <text evidence="1">Involved in a late step of protoheme IX synthesis.</text>
</comment>
<evidence type="ECO:0000256" key="5">
    <source>
        <dbReference type="ARBA" id="ARBA00022519"/>
    </source>
</evidence>
<keyword evidence="7 10" id="KW-1133">Transmembrane helix</keyword>
<evidence type="ECO:0000256" key="2">
    <source>
        <dbReference type="ARBA" id="ARBA00004429"/>
    </source>
</evidence>
<keyword evidence="6 10" id="KW-0812">Transmembrane</keyword>
<evidence type="ECO:0000256" key="3">
    <source>
        <dbReference type="ARBA" id="ARBA00004744"/>
    </source>
</evidence>
<reference evidence="13" key="1">
    <citation type="submission" date="2016-09" db="EMBL/GenBank/DDBJ databases">
        <title>Acidihalobacter prosperus F5.</title>
        <authorList>
            <person name="Khaleque H.N."/>
            <person name="Ramsay J.P."/>
            <person name="Kaksonen A.H."/>
            <person name="Boxall N.J."/>
            <person name="Watkin E.L.J."/>
        </authorList>
    </citation>
    <scope>NUCLEOTIDE SEQUENCE [LARGE SCALE GENOMIC DNA]</scope>
    <source>
        <strain evidence="13">F5</strain>
    </source>
</reference>
<dbReference type="Pfam" id="PF07219">
    <property type="entry name" value="HemY_N"/>
    <property type="match status" value="1"/>
</dbReference>
<evidence type="ECO:0000256" key="1">
    <source>
        <dbReference type="ARBA" id="ARBA00002962"/>
    </source>
</evidence>
<evidence type="ECO:0000256" key="7">
    <source>
        <dbReference type="ARBA" id="ARBA00022989"/>
    </source>
</evidence>
<keyword evidence="13" id="KW-1185">Reference proteome</keyword>
<comment type="subcellular location">
    <subcellularLocation>
        <location evidence="2">Cell inner membrane</location>
        <topology evidence="2">Multi-pass membrane protein</topology>
    </subcellularLocation>
</comment>
<dbReference type="AlphaFoldDB" id="A0A1D8IJI1"/>
<protein>
    <recommendedName>
        <fullName evidence="11">HemY N-terminal domain-containing protein</fullName>
    </recommendedName>
</protein>
<feature type="domain" description="HemY N-terminal" evidence="11">
    <location>
        <begin position="26"/>
        <end position="131"/>
    </location>
</feature>
<dbReference type="Pfam" id="PF14559">
    <property type="entry name" value="TPR_19"/>
    <property type="match status" value="1"/>
</dbReference>
<evidence type="ECO:0000313" key="12">
    <source>
        <dbReference type="EMBL" id="AOU96627.1"/>
    </source>
</evidence>
<name>A0A1D8IJI1_9GAMM</name>
<dbReference type="InterPro" id="IPR011990">
    <property type="entry name" value="TPR-like_helical_dom_sf"/>
</dbReference>
<keyword evidence="9" id="KW-0627">Porphyrin biosynthesis</keyword>
<keyword evidence="4" id="KW-1003">Cell membrane</keyword>
<dbReference type="Gene3D" id="1.25.40.10">
    <property type="entry name" value="Tetratricopeptide repeat domain"/>
    <property type="match status" value="2"/>
</dbReference>
<dbReference type="EMBL" id="CP017415">
    <property type="protein sequence ID" value="AOU96627.1"/>
    <property type="molecule type" value="Genomic_DNA"/>
</dbReference>
<dbReference type="GO" id="GO:0005886">
    <property type="term" value="C:plasma membrane"/>
    <property type="evidence" value="ECO:0007669"/>
    <property type="project" value="UniProtKB-SubCell"/>
</dbReference>